<comment type="caution">
    <text evidence="2">Once thought to be involved in copper homeostasis, experiments in E.coli have shown this is not the case.</text>
</comment>
<dbReference type="PANTHER" id="PTHR12598:SF0">
    <property type="entry name" value="COPPER HOMEOSTASIS PROTEIN CUTC HOMOLOG"/>
    <property type="match status" value="1"/>
</dbReference>
<dbReference type="InterPro" id="IPR036822">
    <property type="entry name" value="CutC-like_dom_sf"/>
</dbReference>
<dbReference type="GO" id="GO:0005507">
    <property type="term" value="F:copper ion binding"/>
    <property type="evidence" value="ECO:0007669"/>
    <property type="project" value="TreeGrafter"/>
</dbReference>
<dbReference type="Gene3D" id="3.20.20.380">
    <property type="entry name" value="Copper homeostasis (CutC) domain"/>
    <property type="match status" value="1"/>
</dbReference>
<dbReference type="STRING" id="402734.SAMN05660918_1349"/>
<accession>A0A1H6SS02</accession>
<protein>
    <recommendedName>
        <fullName evidence="2">PF03932 family protein CutC</fullName>
    </recommendedName>
</protein>
<name>A0A1H6SS02_9FLAO</name>
<proteinExistence type="inferred from homology"/>
<dbReference type="PANTHER" id="PTHR12598">
    <property type="entry name" value="COPPER HOMEOSTASIS PROTEIN CUTC"/>
    <property type="match status" value="1"/>
</dbReference>
<dbReference type="Pfam" id="PF03932">
    <property type="entry name" value="CutC"/>
    <property type="match status" value="1"/>
</dbReference>
<dbReference type="InterPro" id="IPR005627">
    <property type="entry name" value="CutC-like"/>
</dbReference>
<evidence type="ECO:0000256" key="2">
    <source>
        <dbReference type="HAMAP-Rule" id="MF_00795"/>
    </source>
</evidence>
<keyword evidence="4" id="KW-1185">Reference proteome</keyword>
<evidence type="ECO:0000313" key="3">
    <source>
        <dbReference type="EMBL" id="SEI66810.1"/>
    </source>
</evidence>
<dbReference type="AlphaFoldDB" id="A0A1H6SS02"/>
<dbReference type="EMBL" id="FNYA01000002">
    <property type="protein sequence ID" value="SEI66810.1"/>
    <property type="molecule type" value="Genomic_DNA"/>
</dbReference>
<evidence type="ECO:0000313" key="4">
    <source>
        <dbReference type="Proteomes" id="UP000199702"/>
    </source>
</evidence>
<dbReference type="Proteomes" id="UP000199702">
    <property type="component" value="Unassembled WGS sequence"/>
</dbReference>
<gene>
    <name evidence="2" type="primary">cutC</name>
    <name evidence="3" type="ORF">SAMN05660918_1349</name>
</gene>
<dbReference type="GO" id="GO:0005737">
    <property type="term" value="C:cytoplasm"/>
    <property type="evidence" value="ECO:0007669"/>
    <property type="project" value="UniProtKB-SubCell"/>
</dbReference>
<organism evidence="3 4">
    <name type="scientific">Flavobacterium terrigena</name>
    <dbReference type="NCBI Taxonomy" id="402734"/>
    <lineage>
        <taxon>Bacteria</taxon>
        <taxon>Pseudomonadati</taxon>
        <taxon>Bacteroidota</taxon>
        <taxon>Flavobacteriia</taxon>
        <taxon>Flavobacteriales</taxon>
        <taxon>Flavobacteriaceae</taxon>
        <taxon>Flavobacterium</taxon>
    </lineage>
</organism>
<reference evidence="4" key="1">
    <citation type="submission" date="2016-10" db="EMBL/GenBank/DDBJ databases">
        <authorList>
            <person name="Varghese N."/>
            <person name="Submissions S."/>
        </authorList>
    </citation>
    <scope>NUCLEOTIDE SEQUENCE [LARGE SCALE GENOMIC DNA]</scope>
    <source>
        <strain evidence="4">DSM 17934</strain>
    </source>
</reference>
<comment type="similarity">
    <text evidence="1 2">Belongs to the CutC family.</text>
</comment>
<dbReference type="OrthoDB" id="9815677at2"/>
<dbReference type="HAMAP" id="MF_00795">
    <property type="entry name" value="CutC"/>
    <property type="match status" value="1"/>
</dbReference>
<dbReference type="RefSeq" id="WP_091310167.1">
    <property type="nucleotide sequence ID" value="NZ_CBCSJU010000002.1"/>
</dbReference>
<evidence type="ECO:0000256" key="1">
    <source>
        <dbReference type="ARBA" id="ARBA00007768"/>
    </source>
</evidence>
<comment type="subcellular location">
    <subcellularLocation>
        <location evidence="2">Cytoplasm</location>
    </subcellularLocation>
</comment>
<keyword evidence="2" id="KW-0963">Cytoplasm</keyword>
<sequence length="223" mass="24850">MNKLEIACFNLDSALIAQENGANRVELCAEMQVGGTTPDFEITKQVRKLITIDLNVMIRPRGGNFVYSDTEFQQMKNAIVQFKEIGVNGFVFGILTENNLINTIQNTELIELAKPFPCTFHRAFDEVSDAFQSLEEIIECGFQTILTSGQKPNVMEGVNRLAELVVKAKNRISIMPGGGLRSTNIDFIQEKTKATFYHSSAITDGSEMANPEEVKQLKSKLHV</sequence>
<dbReference type="SUPFAM" id="SSF110395">
    <property type="entry name" value="CutC-like"/>
    <property type="match status" value="1"/>
</dbReference>